<dbReference type="Gene3D" id="3.30.40.10">
    <property type="entry name" value="Zinc/RING finger domain, C3HC4 (zinc finger)"/>
    <property type="match status" value="2"/>
</dbReference>
<evidence type="ECO:0000313" key="13">
    <source>
        <dbReference type="EMBL" id="ORY07485.1"/>
    </source>
</evidence>
<dbReference type="InterPro" id="IPR011011">
    <property type="entry name" value="Znf_FYVE_PHD"/>
</dbReference>
<keyword evidence="5" id="KW-0808">Transferase</keyword>
<dbReference type="InterPro" id="IPR013083">
    <property type="entry name" value="Znf_RING/FYVE/PHD"/>
</dbReference>
<dbReference type="InterPro" id="IPR017455">
    <property type="entry name" value="Znf_FYVE-rel"/>
</dbReference>
<dbReference type="FunCoup" id="A0A1Y1ZCF2">
    <property type="interactions" value="47"/>
</dbReference>
<dbReference type="SMART" id="SM00064">
    <property type="entry name" value="FYVE"/>
    <property type="match status" value="1"/>
</dbReference>
<evidence type="ECO:0000313" key="14">
    <source>
        <dbReference type="Proteomes" id="UP000193498"/>
    </source>
</evidence>
<evidence type="ECO:0000256" key="1">
    <source>
        <dbReference type="ARBA" id="ARBA00000900"/>
    </source>
</evidence>
<comment type="subcellular location">
    <subcellularLocation>
        <location evidence="2">Membrane</location>
    </subcellularLocation>
</comment>
<dbReference type="GO" id="GO:0005737">
    <property type="term" value="C:cytoplasm"/>
    <property type="evidence" value="ECO:0007669"/>
    <property type="project" value="TreeGrafter"/>
</dbReference>
<dbReference type="PANTHER" id="PTHR46661">
    <property type="entry name" value="E3 UBIQUITIN-PROTEIN LIGASE ZNRF1-LIKE PROTEIN"/>
    <property type="match status" value="1"/>
</dbReference>
<dbReference type="AlphaFoldDB" id="A0A1Y1ZCF2"/>
<reference evidence="13 14" key="1">
    <citation type="submission" date="2016-07" db="EMBL/GenBank/DDBJ databases">
        <title>Pervasive Adenine N6-methylation of Active Genes in Fungi.</title>
        <authorList>
            <consortium name="DOE Joint Genome Institute"/>
            <person name="Mondo S.J."/>
            <person name="Dannebaum R.O."/>
            <person name="Kuo R.C."/>
            <person name="Labutti K."/>
            <person name="Haridas S."/>
            <person name="Kuo A."/>
            <person name="Salamov A."/>
            <person name="Ahrendt S.R."/>
            <person name="Lipzen A."/>
            <person name="Sullivan W."/>
            <person name="Andreopoulos W.B."/>
            <person name="Clum A."/>
            <person name="Lindquist E."/>
            <person name="Daum C."/>
            <person name="Ramamoorthy G.K."/>
            <person name="Gryganskyi A."/>
            <person name="Culley D."/>
            <person name="Magnuson J.K."/>
            <person name="James T.Y."/>
            <person name="O'Malley M.A."/>
            <person name="Stajich J.E."/>
            <person name="Spatafora J.W."/>
            <person name="Visel A."/>
            <person name="Grigoriev I.V."/>
        </authorList>
    </citation>
    <scope>NUCLEOTIDE SEQUENCE [LARGE SCALE GENOMIC DNA]</scope>
    <source>
        <strain evidence="13 14">CBS 931.73</strain>
    </source>
</reference>
<dbReference type="GO" id="GO:0061630">
    <property type="term" value="F:ubiquitin protein ligase activity"/>
    <property type="evidence" value="ECO:0007669"/>
    <property type="project" value="UniProtKB-EC"/>
</dbReference>
<protein>
    <recommendedName>
        <fullName evidence="4">RING-type E3 ubiquitin transferase</fullName>
        <ecNumber evidence="4">2.3.2.27</ecNumber>
    </recommendedName>
</protein>
<accession>A0A1Y1ZCF2</accession>
<evidence type="ECO:0000256" key="5">
    <source>
        <dbReference type="ARBA" id="ARBA00022679"/>
    </source>
</evidence>
<evidence type="ECO:0000256" key="2">
    <source>
        <dbReference type="ARBA" id="ARBA00004370"/>
    </source>
</evidence>
<dbReference type="EC" id="2.3.2.27" evidence="4"/>
<dbReference type="EMBL" id="MCFE01000008">
    <property type="protein sequence ID" value="ORY07485.1"/>
    <property type="molecule type" value="Genomic_DNA"/>
</dbReference>
<keyword evidence="10" id="KW-0472">Membrane</keyword>
<dbReference type="InterPro" id="IPR051878">
    <property type="entry name" value="ZNRF_ubiq-protein_ligase"/>
</dbReference>
<keyword evidence="9" id="KW-0862">Zinc</keyword>
<dbReference type="GO" id="GO:0016020">
    <property type="term" value="C:membrane"/>
    <property type="evidence" value="ECO:0007669"/>
    <property type="project" value="UniProtKB-SubCell"/>
</dbReference>
<evidence type="ECO:0000256" key="7">
    <source>
        <dbReference type="ARBA" id="ARBA00022771"/>
    </source>
</evidence>
<dbReference type="GO" id="GO:0070936">
    <property type="term" value="P:protein K48-linked ubiquitination"/>
    <property type="evidence" value="ECO:0007669"/>
    <property type="project" value="TreeGrafter"/>
</dbReference>
<keyword evidence="8" id="KW-0833">Ubl conjugation pathway</keyword>
<keyword evidence="7 11" id="KW-0863">Zinc-finger</keyword>
<dbReference type="Pfam" id="PF01363">
    <property type="entry name" value="FYVE"/>
    <property type="match status" value="1"/>
</dbReference>
<dbReference type="GO" id="GO:0008270">
    <property type="term" value="F:zinc ion binding"/>
    <property type="evidence" value="ECO:0007669"/>
    <property type="project" value="UniProtKB-KW"/>
</dbReference>
<comment type="caution">
    <text evidence="13">The sequence shown here is derived from an EMBL/GenBank/DDBJ whole genome shotgun (WGS) entry which is preliminary data.</text>
</comment>
<dbReference type="InParanoid" id="A0A1Y1ZCF2"/>
<evidence type="ECO:0000256" key="6">
    <source>
        <dbReference type="ARBA" id="ARBA00022723"/>
    </source>
</evidence>
<evidence type="ECO:0000259" key="12">
    <source>
        <dbReference type="PROSITE" id="PS50178"/>
    </source>
</evidence>
<comment type="catalytic activity">
    <reaction evidence="1">
        <text>S-ubiquitinyl-[E2 ubiquitin-conjugating enzyme]-L-cysteine + [acceptor protein]-L-lysine = [E2 ubiquitin-conjugating enzyme]-L-cysteine + N(6)-ubiquitinyl-[acceptor protein]-L-lysine.</text>
        <dbReference type="EC" id="2.3.2.27"/>
    </reaction>
</comment>
<organism evidence="13 14">
    <name type="scientific">Basidiobolus meristosporus CBS 931.73</name>
    <dbReference type="NCBI Taxonomy" id="1314790"/>
    <lineage>
        <taxon>Eukaryota</taxon>
        <taxon>Fungi</taxon>
        <taxon>Fungi incertae sedis</taxon>
        <taxon>Zoopagomycota</taxon>
        <taxon>Entomophthoromycotina</taxon>
        <taxon>Basidiobolomycetes</taxon>
        <taxon>Basidiobolales</taxon>
        <taxon>Basidiobolaceae</taxon>
        <taxon>Basidiobolus</taxon>
    </lineage>
</organism>
<keyword evidence="6" id="KW-0479">Metal-binding</keyword>
<keyword evidence="14" id="KW-1185">Reference proteome</keyword>
<evidence type="ECO:0000256" key="8">
    <source>
        <dbReference type="ARBA" id="ARBA00022786"/>
    </source>
</evidence>
<evidence type="ECO:0000256" key="9">
    <source>
        <dbReference type="ARBA" id="ARBA00022833"/>
    </source>
</evidence>
<evidence type="ECO:0000256" key="4">
    <source>
        <dbReference type="ARBA" id="ARBA00012483"/>
    </source>
</evidence>
<dbReference type="GO" id="GO:0043161">
    <property type="term" value="P:proteasome-mediated ubiquitin-dependent protein catabolic process"/>
    <property type="evidence" value="ECO:0007669"/>
    <property type="project" value="TreeGrafter"/>
</dbReference>
<dbReference type="OrthoDB" id="660555at2759"/>
<gene>
    <name evidence="13" type="ORF">K493DRAFT_101580</name>
</gene>
<proteinExistence type="predicted"/>
<evidence type="ECO:0000256" key="11">
    <source>
        <dbReference type="PROSITE-ProRule" id="PRU00091"/>
    </source>
</evidence>
<dbReference type="STRING" id="1314790.A0A1Y1ZCF2"/>
<comment type="pathway">
    <text evidence="3">Protein modification; protein ubiquitination.</text>
</comment>
<dbReference type="InterPro" id="IPR000306">
    <property type="entry name" value="Znf_FYVE"/>
</dbReference>
<sequence length="163" mass="18467">MIFLRRHHCRRCGLVFCDRCTSSRFPFPIPAQAENAASISYQRVCDTCLALLNSSPRRANSIMNSSLLSRTNSQASLMNECPVCFASLASISMDRGAQEQHVQECLETREFSTSPRGSRYLNFKLKEDSNLLGQECPICFEEFELDETIARLTCLCTYHQGVH</sequence>
<evidence type="ECO:0000256" key="3">
    <source>
        <dbReference type="ARBA" id="ARBA00004906"/>
    </source>
</evidence>
<evidence type="ECO:0000256" key="10">
    <source>
        <dbReference type="ARBA" id="ARBA00023136"/>
    </source>
</evidence>
<dbReference type="SUPFAM" id="SSF57903">
    <property type="entry name" value="FYVE/PHD zinc finger"/>
    <property type="match status" value="1"/>
</dbReference>
<dbReference type="PROSITE" id="PS50178">
    <property type="entry name" value="ZF_FYVE"/>
    <property type="match status" value="1"/>
</dbReference>
<feature type="domain" description="FYVE-type" evidence="12">
    <location>
        <begin position="1"/>
        <end position="53"/>
    </location>
</feature>
<name>A0A1Y1ZCF2_9FUNG</name>
<dbReference type="Proteomes" id="UP000193498">
    <property type="component" value="Unassembled WGS sequence"/>
</dbReference>
<dbReference type="PANTHER" id="PTHR46661:SF4">
    <property type="entry name" value="RING-TYPE DOMAIN-CONTAINING PROTEIN"/>
    <property type="match status" value="1"/>
</dbReference>